<gene>
    <name evidence="7" type="ORF">DPMN_149624</name>
</gene>
<evidence type="ECO:0000256" key="1">
    <source>
        <dbReference type="ARBA" id="ARBA00022536"/>
    </source>
</evidence>
<dbReference type="PROSITE" id="PS01186">
    <property type="entry name" value="EGF_2"/>
    <property type="match status" value="1"/>
</dbReference>
<keyword evidence="1 5" id="KW-0245">EGF-like domain</keyword>
<dbReference type="PROSITE" id="PS00022">
    <property type="entry name" value="EGF_1"/>
    <property type="match status" value="2"/>
</dbReference>
<feature type="disulfide bond" evidence="5">
    <location>
        <begin position="51"/>
        <end position="61"/>
    </location>
</feature>
<evidence type="ECO:0000256" key="5">
    <source>
        <dbReference type="PROSITE-ProRule" id="PRU00076"/>
    </source>
</evidence>
<feature type="disulfide bond" evidence="5">
    <location>
        <begin position="14"/>
        <end position="24"/>
    </location>
</feature>
<dbReference type="InterPro" id="IPR001881">
    <property type="entry name" value="EGF-like_Ca-bd_dom"/>
</dbReference>
<dbReference type="SMART" id="SM00181">
    <property type="entry name" value="EGF"/>
    <property type="match status" value="2"/>
</dbReference>
<evidence type="ECO:0000256" key="2">
    <source>
        <dbReference type="ARBA" id="ARBA00022729"/>
    </source>
</evidence>
<name>A0A9D4FBZ2_DREPO</name>
<dbReference type="PANTHER" id="PTHR12916">
    <property type="entry name" value="CYTOCHROME C OXIDASE POLYPEPTIDE VIC-2"/>
    <property type="match status" value="1"/>
</dbReference>
<evidence type="ECO:0000313" key="7">
    <source>
        <dbReference type="EMBL" id="KAH3796058.1"/>
    </source>
</evidence>
<dbReference type="PANTHER" id="PTHR12916:SF4">
    <property type="entry name" value="UNINFLATABLE, ISOFORM C"/>
    <property type="match status" value="1"/>
</dbReference>
<dbReference type="InterPro" id="IPR000742">
    <property type="entry name" value="EGF"/>
</dbReference>
<dbReference type="Proteomes" id="UP000828390">
    <property type="component" value="Unassembled WGS sequence"/>
</dbReference>
<comment type="caution">
    <text evidence="5">Lacks conserved residue(s) required for the propagation of feature annotation.</text>
</comment>
<evidence type="ECO:0000256" key="4">
    <source>
        <dbReference type="ARBA" id="ARBA00023157"/>
    </source>
</evidence>
<evidence type="ECO:0000256" key="3">
    <source>
        <dbReference type="ARBA" id="ARBA00022737"/>
    </source>
</evidence>
<keyword evidence="3" id="KW-0677">Repeat</keyword>
<dbReference type="GO" id="GO:0005509">
    <property type="term" value="F:calcium ion binding"/>
    <property type="evidence" value="ECO:0007669"/>
    <property type="project" value="InterPro"/>
</dbReference>
<keyword evidence="4 5" id="KW-1015">Disulfide bond</keyword>
<dbReference type="Gene3D" id="2.10.25.10">
    <property type="entry name" value="Laminin"/>
    <property type="match status" value="2"/>
</dbReference>
<protein>
    <recommendedName>
        <fullName evidence="6">EGF-like domain-containing protein</fullName>
    </recommendedName>
</protein>
<dbReference type="EMBL" id="JAIWYP010000007">
    <property type="protein sequence ID" value="KAH3796058.1"/>
    <property type="molecule type" value="Genomic_DNA"/>
</dbReference>
<comment type="caution">
    <text evidence="7">The sequence shown here is derived from an EMBL/GenBank/DDBJ whole genome shotgun (WGS) entry which is preliminary data.</text>
</comment>
<evidence type="ECO:0000313" key="8">
    <source>
        <dbReference type="Proteomes" id="UP000828390"/>
    </source>
</evidence>
<reference evidence="7" key="1">
    <citation type="journal article" date="2019" name="bioRxiv">
        <title>The Genome of the Zebra Mussel, Dreissena polymorpha: A Resource for Invasive Species Research.</title>
        <authorList>
            <person name="McCartney M.A."/>
            <person name="Auch B."/>
            <person name="Kono T."/>
            <person name="Mallez S."/>
            <person name="Zhang Y."/>
            <person name="Obille A."/>
            <person name="Becker A."/>
            <person name="Abrahante J.E."/>
            <person name="Garbe J."/>
            <person name="Badalamenti J.P."/>
            <person name="Herman A."/>
            <person name="Mangelson H."/>
            <person name="Liachko I."/>
            <person name="Sullivan S."/>
            <person name="Sone E.D."/>
            <person name="Koren S."/>
            <person name="Silverstein K.A.T."/>
            <person name="Beckman K.B."/>
            <person name="Gohl D.M."/>
        </authorList>
    </citation>
    <scope>NUCLEOTIDE SEQUENCE</scope>
    <source>
        <strain evidence="7">Duluth1</strain>
        <tissue evidence="7">Whole animal</tissue>
    </source>
</reference>
<dbReference type="SMART" id="SM00179">
    <property type="entry name" value="EGF_CA"/>
    <property type="match status" value="2"/>
</dbReference>
<sequence length="108" mass="11721">MQRCEHARRAYDECSALPCGNHTCVNGLGTLTCVCSGGWRGTRCEIPPDYCLNHDCKHGVCVPGNGPYSCNCTDFYTGSDCSIPPVNGMWSLRTDWSSCGVTHPGQED</sequence>
<dbReference type="SUPFAM" id="SSF57196">
    <property type="entry name" value="EGF/Laminin"/>
    <property type="match status" value="2"/>
</dbReference>
<proteinExistence type="predicted"/>
<organism evidence="7 8">
    <name type="scientific">Dreissena polymorpha</name>
    <name type="common">Zebra mussel</name>
    <name type="synonym">Mytilus polymorpha</name>
    <dbReference type="NCBI Taxonomy" id="45954"/>
    <lineage>
        <taxon>Eukaryota</taxon>
        <taxon>Metazoa</taxon>
        <taxon>Spiralia</taxon>
        <taxon>Lophotrochozoa</taxon>
        <taxon>Mollusca</taxon>
        <taxon>Bivalvia</taxon>
        <taxon>Autobranchia</taxon>
        <taxon>Heteroconchia</taxon>
        <taxon>Euheterodonta</taxon>
        <taxon>Imparidentia</taxon>
        <taxon>Neoheterodontei</taxon>
        <taxon>Myida</taxon>
        <taxon>Dreissenoidea</taxon>
        <taxon>Dreissenidae</taxon>
        <taxon>Dreissena</taxon>
    </lineage>
</organism>
<feature type="disulfide bond" evidence="5">
    <location>
        <begin position="72"/>
        <end position="81"/>
    </location>
</feature>
<reference evidence="7" key="2">
    <citation type="submission" date="2020-11" db="EMBL/GenBank/DDBJ databases">
        <authorList>
            <person name="McCartney M.A."/>
            <person name="Auch B."/>
            <person name="Kono T."/>
            <person name="Mallez S."/>
            <person name="Becker A."/>
            <person name="Gohl D.M."/>
            <person name="Silverstein K.A.T."/>
            <person name="Koren S."/>
            <person name="Bechman K.B."/>
            <person name="Herman A."/>
            <person name="Abrahante J.E."/>
            <person name="Garbe J."/>
        </authorList>
    </citation>
    <scope>NUCLEOTIDE SEQUENCE</scope>
    <source>
        <strain evidence="7">Duluth1</strain>
        <tissue evidence="7">Whole animal</tissue>
    </source>
</reference>
<evidence type="ECO:0000259" key="6">
    <source>
        <dbReference type="PROSITE" id="PS50026"/>
    </source>
</evidence>
<feature type="domain" description="EGF-like" evidence="6">
    <location>
        <begin position="10"/>
        <end position="45"/>
    </location>
</feature>
<keyword evidence="8" id="KW-1185">Reference proteome</keyword>
<feature type="disulfide bond" evidence="5">
    <location>
        <begin position="35"/>
        <end position="44"/>
    </location>
</feature>
<dbReference type="CDD" id="cd00054">
    <property type="entry name" value="EGF_CA"/>
    <property type="match status" value="1"/>
</dbReference>
<dbReference type="AlphaFoldDB" id="A0A9D4FBZ2"/>
<dbReference type="PROSITE" id="PS50026">
    <property type="entry name" value="EGF_3"/>
    <property type="match status" value="2"/>
</dbReference>
<accession>A0A9D4FBZ2</accession>
<keyword evidence="2" id="KW-0732">Signal</keyword>
<feature type="domain" description="EGF-like" evidence="6">
    <location>
        <begin position="47"/>
        <end position="82"/>
    </location>
</feature>